<dbReference type="SUPFAM" id="SSF51905">
    <property type="entry name" value="FAD/NAD(P)-binding domain"/>
    <property type="match status" value="1"/>
</dbReference>
<evidence type="ECO:0000256" key="3">
    <source>
        <dbReference type="ARBA" id="ARBA00022827"/>
    </source>
</evidence>
<name>A0A1H7VYS7_STIAU</name>
<dbReference type="Gene3D" id="3.50.50.60">
    <property type="entry name" value="FAD/NAD(P)-binding domain"/>
    <property type="match status" value="1"/>
</dbReference>
<dbReference type="GO" id="GO:0071949">
    <property type="term" value="F:FAD binding"/>
    <property type="evidence" value="ECO:0007669"/>
    <property type="project" value="InterPro"/>
</dbReference>
<dbReference type="AlphaFoldDB" id="A0A1H7VYS7"/>
<dbReference type="InterPro" id="IPR002938">
    <property type="entry name" value="FAD-bd"/>
</dbReference>
<dbReference type="InterPro" id="IPR036188">
    <property type="entry name" value="FAD/NAD-bd_sf"/>
</dbReference>
<dbReference type="RefSeq" id="WP_075008517.1">
    <property type="nucleotide sequence ID" value="NZ_FOAP01000012.1"/>
</dbReference>
<evidence type="ECO:0000313" key="7">
    <source>
        <dbReference type="Proteomes" id="UP000182719"/>
    </source>
</evidence>
<dbReference type="PANTHER" id="PTHR46496:SF1">
    <property type="entry name" value="ZEAXANTHIN EPOXIDASE, CHLOROPLASTIC"/>
    <property type="match status" value="1"/>
</dbReference>
<protein>
    <submittedName>
        <fullName evidence="6">2-polyprenyl-6-methoxyphenol hydroxylase</fullName>
    </submittedName>
</protein>
<dbReference type="Proteomes" id="UP000182719">
    <property type="component" value="Unassembled WGS sequence"/>
</dbReference>
<organism evidence="6 7">
    <name type="scientific">Stigmatella aurantiaca</name>
    <dbReference type="NCBI Taxonomy" id="41"/>
    <lineage>
        <taxon>Bacteria</taxon>
        <taxon>Pseudomonadati</taxon>
        <taxon>Myxococcota</taxon>
        <taxon>Myxococcia</taxon>
        <taxon>Myxococcales</taxon>
        <taxon>Cystobacterineae</taxon>
        <taxon>Archangiaceae</taxon>
        <taxon>Stigmatella</taxon>
    </lineage>
</organism>
<keyword evidence="3" id="KW-0274">FAD</keyword>
<dbReference type="OrthoDB" id="5499180at2"/>
<evidence type="ECO:0000313" key="6">
    <source>
        <dbReference type="EMBL" id="SEM13937.1"/>
    </source>
</evidence>
<feature type="domain" description="FAD-binding" evidence="5">
    <location>
        <begin position="6"/>
        <end position="339"/>
    </location>
</feature>
<keyword evidence="4" id="KW-0560">Oxidoreductase</keyword>
<accession>A0A1H7VYS7</accession>
<evidence type="ECO:0000256" key="2">
    <source>
        <dbReference type="ARBA" id="ARBA00022630"/>
    </source>
</evidence>
<keyword evidence="7" id="KW-1185">Reference proteome</keyword>
<comment type="cofactor">
    <cofactor evidence="1">
        <name>FAD</name>
        <dbReference type="ChEBI" id="CHEBI:57692"/>
    </cofactor>
</comment>
<reference evidence="7" key="1">
    <citation type="submission" date="2016-10" db="EMBL/GenBank/DDBJ databases">
        <authorList>
            <person name="Varghese N."/>
            <person name="Submissions S."/>
        </authorList>
    </citation>
    <scope>NUCLEOTIDE SEQUENCE [LARGE SCALE GENOMIC DNA]</scope>
    <source>
        <strain evidence="7">DSM 17044</strain>
    </source>
</reference>
<dbReference type="Pfam" id="PF01494">
    <property type="entry name" value="FAD_binding_3"/>
    <property type="match status" value="1"/>
</dbReference>
<evidence type="ECO:0000256" key="4">
    <source>
        <dbReference type="ARBA" id="ARBA00023002"/>
    </source>
</evidence>
<evidence type="ECO:0000256" key="1">
    <source>
        <dbReference type="ARBA" id="ARBA00001974"/>
    </source>
</evidence>
<evidence type="ECO:0000259" key="5">
    <source>
        <dbReference type="Pfam" id="PF01494"/>
    </source>
</evidence>
<sequence>MKTGFTVLIAGGGIGGLTLGVALRRAGIAFRIFERAPAMLKVGAGISMQSNAMLAFRTLGIDSQVAAAGQQINAGGILTPQNETLNSMMVREVSEAAGAPMITLHRGLLQDVLHQAVGDDCLTLGAKVEGYRDGPDGVFVKLADGTEVRGDLLVAADGLRSAVRAQMLQEPAPRYSGYTSWRGVCEVSGGVRPDYTSESWGPGVRFGVVPIGNGQTYWFATANAPEHGVDQPDARTELLKRFAGWHAPIPQLIQNTPNSAILRTDIHDRPPIKQWTKGRVVLLGDAAHPMTPNMGQGGCQAVEDAVVLARCLAVEAELPAALGRYQALRVKRANEFVTRSYRIGQIGQWTNPAACWVREKLLKATAPTHVTQEMRSRIAFSAP</sequence>
<dbReference type="PRINTS" id="PR00420">
    <property type="entry name" value="RNGMNOXGNASE"/>
</dbReference>
<keyword evidence="2" id="KW-0285">Flavoprotein</keyword>
<proteinExistence type="predicted"/>
<dbReference type="GO" id="GO:0016491">
    <property type="term" value="F:oxidoreductase activity"/>
    <property type="evidence" value="ECO:0007669"/>
    <property type="project" value="UniProtKB-KW"/>
</dbReference>
<dbReference type="EMBL" id="FOAP01000012">
    <property type="protein sequence ID" value="SEM13937.1"/>
    <property type="molecule type" value="Genomic_DNA"/>
</dbReference>
<dbReference type="PANTHER" id="PTHR46496">
    <property type="match status" value="1"/>
</dbReference>
<gene>
    <name evidence="6" type="ORF">SAMN05444354_11256</name>
</gene>